<dbReference type="EMBL" id="JAIVGD010000011">
    <property type="protein sequence ID" value="KAH0769057.1"/>
    <property type="molecule type" value="Genomic_DNA"/>
</dbReference>
<protein>
    <submittedName>
        <fullName evidence="1">Uncharacterized protein</fullName>
    </submittedName>
</protein>
<proteinExistence type="predicted"/>
<dbReference type="Proteomes" id="UP000826656">
    <property type="component" value="Unassembled WGS sequence"/>
</dbReference>
<accession>A0ABQ7VKK9</accession>
<reference evidence="1 2" key="1">
    <citation type="journal article" date="2021" name="bioRxiv">
        <title>Chromosome-scale and haplotype-resolved genome assembly of a tetraploid potato cultivar.</title>
        <authorList>
            <person name="Sun H."/>
            <person name="Jiao W.-B."/>
            <person name="Krause K."/>
            <person name="Campoy J.A."/>
            <person name="Goel M."/>
            <person name="Folz-Donahue K."/>
            <person name="Kukat C."/>
            <person name="Huettel B."/>
            <person name="Schneeberger K."/>
        </authorList>
    </citation>
    <scope>NUCLEOTIDE SEQUENCE [LARGE SCALE GENOMIC DNA]</scope>
    <source>
        <strain evidence="1">SolTubOtavaFocal</strain>
        <tissue evidence="1">Leaves</tissue>
    </source>
</reference>
<keyword evidence="2" id="KW-1185">Reference proteome</keyword>
<organism evidence="1 2">
    <name type="scientific">Solanum tuberosum</name>
    <name type="common">Potato</name>
    <dbReference type="NCBI Taxonomy" id="4113"/>
    <lineage>
        <taxon>Eukaryota</taxon>
        <taxon>Viridiplantae</taxon>
        <taxon>Streptophyta</taxon>
        <taxon>Embryophyta</taxon>
        <taxon>Tracheophyta</taxon>
        <taxon>Spermatophyta</taxon>
        <taxon>Magnoliopsida</taxon>
        <taxon>eudicotyledons</taxon>
        <taxon>Gunneridae</taxon>
        <taxon>Pentapetalae</taxon>
        <taxon>asterids</taxon>
        <taxon>lamiids</taxon>
        <taxon>Solanales</taxon>
        <taxon>Solanaceae</taxon>
        <taxon>Solanoideae</taxon>
        <taxon>Solaneae</taxon>
        <taxon>Solanum</taxon>
    </lineage>
</organism>
<evidence type="ECO:0000313" key="1">
    <source>
        <dbReference type="EMBL" id="KAH0769057.1"/>
    </source>
</evidence>
<sequence>MLLTSPELLPETELLAAVDAFLAGCLPEKEKRREERGEQREAATDFRGGLPALRRVLLLHRRRVEWGDAGVSPALAVAARFNELLARVVVVLRRCWTEQLLLLFSR</sequence>
<comment type="caution">
    <text evidence="1">The sequence shown here is derived from an EMBL/GenBank/DDBJ whole genome shotgun (WGS) entry which is preliminary data.</text>
</comment>
<gene>
    <name evidence="1" type="ORF">KY290_013038</name>
</gene>
<name>A0ABQ7VKK9_SOLTU</name>
<evidence type="ECO:0000313" key="2">
    <source>
        <dbReference type="Proteomes" id="UP000826656"/>
    </source>
</evidence>